<comment type="subcellular location">
    <subcellularLocation>
        <location evidence="1">Cytoplasm</location>
    </subcellularLocation>
</comment>
<evidence type="ECO:0000256" key="17">
    <source>
        <dbReference type="ARBA" id="ARBA00022840"/>
    </source>
</evidence>
<dbReference type="InterPro" id="IPR036921">
    <property type="entry name" value="PurM-like_N_sf"/>
</dbReference>
<evidence type="ECO:0000256" key="7">
    <source>
        <dbReference type="ARBA" id="ARBA00022553"/>
    </source>
</evidence>
<dbReference type="InterPro" id="IPR011990">
    <property type="entry name" value="TPR-like_helical_dom_sf"/>
</dbReference>
<keyword evidence="10" id="KW-0479">Metal-binding</keyword>
<dbReference type="PROSITE" id="PS51273">
    <property type="entry name" value="GATASE_TYPE_1"/>
    <property type="match status" value="1"/>
</dbReference>
<evidence type="ECO:0000256" key="8">
    <source>
        <dbReference type="ARBA" id="ARBA00022598"/>
    </source>
</evidence>
<keyword evidence="13" id="KW-0658">Purine biosynthesis</keyword>
<evidence type="ECO:0000256" key="19">
    <source>
        <dbReference type="ARBA" id="ARBA00022962"/>
    </source>
</evidence>
<evidence type="ECO:0000256" key="5">
    <source>
        <dbReference type="ARBA" id="ARBA00012747"/>
    </source>
</evidence>
<dbReference type="GO" id="GO:0005680">
    <property type="term" value="C:anaphase-promoting complex"/>
    <property type="evidence" value="ECO:0007669"/>
    <property type="project" value="InterPro"/>
</dbReference>
<dbReference type="InterPro" id="IPR036676">
    <property type="entry name" value="PurM-like_C_sf"/>
</dbReference>
<evidence type="ECO:0000256" key="27">
    <source>
        <dbReference type="PROSITE-ProRule" id="PRU00339"/>
    </source>
</evidence>
<dbReference type="FunFam" id="3.30.1330.10:FF:000007">
    <property type="entry name" value="Phosphoribosylformylglycinamidine synthase, putative"/>
    <property type="match status" value="1"/>
</dbReference>
<evidence type="ECO:0000313" key="34">
    <source>
        <dbReference type="Proteomes" id="UP000824219"/>
    </source>
</evidence>
<dbReference type="GO" id="GO:0046872">
    <property type="term" value="F:metal ion binding"/>
    <property type="evidence" value="ECO:0007669"/>
    <property type="project" value="UniProtKB-KW"/>
</dbReference>
<sequence>MAAASLSSEFSDLVQIKKQLISVISQCKERGLVHSVKWASELAFSLDPLPLNEIPTPPQITEDEAHDLDALCLAKSYFDLKEYDRTAYFLRDSRSQKAYFLYVYSRYLSGEKKKDDETVDSMGPLEKGHVRNEGLRELRVELSKKHTAGELDGFTLYLYGVVLRKLDLIKEAVDVFVEATHSLPLHWGAWLELCNLISNIEMLKSLSLPDCWVKDFFMAHMFTELQMIKEALQKYQSLKEAGFSKSTYIISQIAVAYHNIRDIDQALDLFNELREQDPFRIENMDTFSNLLYVRSMKPELSYLAHSLLEIDKYRVETCCVIGNYYSMLCQHEKAALYFQRALKLSPRCLGAWTLMGHEYMEMKNTSAAIQAYRHAIEVNKRDYRAWYGLGQTYEILKMPFYSLYYYRKAHQLRPNDSRMLVALGECYEKLSQQVEAKKCYWRAYSVGDVERMALIKLAKLHEQLNESDDAAQCYIIYIQDVFSCGEQLEHVEVSTALRYLGQYYFKNKLYDEASMCAQRCCDYNEVREEAKALLRQISAVREQGESSSEQIKLHVKSSRSKERMLHEQLNESDDAAQCYIIYIQDVFSCGEQLEHAEVSTALRYLGQYYFKNKLYDEASMCAQRCCDYNEVREEAKALLRQISAVREQGESSSEQTTGRIMSVLRFYRRADAEGGRSLQRVKQLYPQITITTELCYNVEVNGSDCVSGEQKDVLRWLFTPPQCSGLSDEPSLRATIPGESLVEIGPRLNFSTAWSTNAVSICQSAGLSQVTRVELSRRHLIKDELDELKKDNEMEKLISLLYDSMTECVYTKPITSFSVDVRPQEVFEVDILGKGRAALERANDDLGLAFDSWDLDYYTALFQRVKRNPTSVECFDLAQSNSEHSRHWFFRGRMVIDGQEQKDTLFSLIMGTQQHSNQNNVIKFCDNSSGIKGMELECMFPSDPAQASCYKTRHTTRHVIFTAETHNFPTGVAPFSGATTGTGGRIRDVQSAGRGGHVIAGTAGYCFGNLHIPGFALPWEEGDWEYPSSFAPPLQVAIEASDGASDYGNKFGEPVLAGFARSFGMRLANGERREWIKPIMFSGGLGSIEEEHVKKEEAESGMEVVKIGGPVYRIGVGGGAASSVQVQGDNSSDRDLGAVQRGDAEMEQKMNRALRACLERAAGNPICSIHDQGAGGNGNVLKELSEPAGAVIYTSKFKRGDPTLSVLELWGAEYQESNALLLRPSDRSFLERVCRREKCPVDFVGNITGDRKIVLVDDLSNTGSAGIGGRNPVDLELDWVLGKMPQKEFRLDHVPSCLQPLSLPPGLSVMPVLERVLRLPAVASKRYLTNKVDRSVTGLVAQQQCVGPLHTPLADVAVVALSPFSLQGSATAIGEQPIKGLVSPAVGARMAVGEALTNLVFARVTDLKDVKCSGNWMWAAKLPGEGACLWEACQAMCKVMGQLGIAVDGGKDSLSMAARVGGETVKAPGSLVISVYAVCPDITATVTPDLDDPEGKGVLLYVPVSVGKYRLGGSALAQCYGQLGDCSPDLDHPDLLSACFNTTQTLIHDRLLSAGHDVSDGGLISCLLEMAFAGNRGIDVDLPFDGVGVMEALFSEELGLVLEVCESDVERVRERYTHAGVHCYKIGTTCGFGPDSMVRVSLCGQDVLYECLPTLRALWESTSFQLERLQANPLCVQQEEQGLSIRMQPYLKLAFDPAETPRAKELAVGKPRVAVIREEGSNGDREMSVSLYMAGFEVWDMTMQDLCSGSTTLDPFRAVVFVGGFSYADVLGSAKGWAATVTFNPKAREEFERFRHRNDTLSLGVCNGCQLLALLGWVGGAQDGGSEVALTHNKSGRFESRFVSVGVLPSPAIMLKGMEGSALGVWVAHGEGLMQFCSPEAQQKLISASLAPLRYVDDSGAPTETYPMNPNGSALGIAGICSPDGRHLAMMPHPERTVLGWQWAWAPGPLRASLRASPWLRMFHNGAVWCQSDGLSS</sequence>
<keyword evidence="7" id="KW-0597">Phosphoprotein</keyword>
<dbReference type="InterPro" id="IPR055181">
    <property type="entry name" value="FGAR-AT_PurM_N-like"/>
</dbReference>
<feature type="repeat" description="TPR" evidence="27">
    <location>
        <begin position="247"/>
        <end position="280"/>
    </location>
</feature>
<keyword evidence="18" id="KW-0460">Magnesium</keyword>
<dbReference type="InterPro" id="IPR010918">
    <property type="entry name" value="PurM-like_C_dom"/>
</dbReference>
<evidence type="ECO:0000256" key="23">
    <source>
        <dbReference type="ARBA" id="ARBA00057317"/>
    </source>
</evidence>
<dbReference type="FunFam" id="1.10.8.750:FF:000001">
    <property type="entry name" value="Putative phosphoribosylformylglycinamidine synthase"/>
    <property type="match status" value="1"/>
</dbReference>
<dbReference type="GO" id="GO:0006189">
    <property type="term" value="P:'de novo' IMP biosynthetic process"/>
    <property type="evidence" value="ECO:0007669"/>
    <property type="project" value="InterPro"/>
</dbReference>
<dbReference type="InterPro" id="IPR007192">
    <property type="entry name" value="APC8"/>
</dbReference>
<feature type="domain" description="FGAR-AT PurM N-terminal-like" evidence="32">
    <location>
        <begin position="1324"/>
        <end position="1477"/>
    </location>
</feature>
<dbReference type="Gene3D" id="3.30.1330.10">
    <property type="entry name" value="PurM-like, N-terminal domain"/>
    <property type="match status" value="2"/>
</dbReference>
<dbReference type="HAMAP" id="MF_00419">
    <property type="entry name" value="PurL_1"/>
    <property type="match status" value="1"/>
</dbReference>
<dbReference type="OrthoDB" id="6666987at2759"/>
<proteinExistence type="inferred from homology"/>
<dbReference type="SMART" id="SM01211">
    <property type="entry name" value="GATase_5"/>
    <property type="match status" value="1"/>
</dbReference>
<dbReference type="SUPFAM" id="SSF109736">
    <property type="entry name" value="FGAM synthase PurL, linker domain"/>
    <property type="match status" value="1"/>
</dbReference>
<evidence type="ECO:0000256" key="22">
    <source>
        <dbReference type="ARBA" id="ARBA00032632"/>
    </source>
</evidence>
<dbReference type="NCBIfam" id="NF003672">
    <property type="entry name" value="PRK05297.1"/>
    <property type="match status" value="1"/>
</dbReference>
<evidence type="ECO:0000259" key="29">
    <source>
        <dbReference type="Pfam" id="PF04049"/>
    </source>
</evidence>
<evidence type="ECO:0000256" key="16">
    <source>
        <dbReference type="ARBA" id="ARBA00022803"/>
    </source>
</evidence>
<comment type="caution">
    <text evidence="33">The sequence shown here is derived from an EMBL/GenBank/DDBJ whole genome shotgun (WGS) entry which is preliminary data.</text>
</comment>
<comment type="pathway">
    <text evidence="2">Protein modification; protein ubiquitination.</text>
</comment>
<dbReference type="Pfam" id="PF13181">
    <property type="entry name" value="TPR_8"/>
    <property type="match status" value="1"/>
</dbReference>
<dbReference type="EMBL" id="JAHKSW010000025">
    <property type="protein sequence ID" value="KAG7316721.1"/>
    <property type="molecule type" value="Genomic_DNA"/>
</dbReference>
<feature type="repeat" description="TPR" evidence="27">
    <location>
        <begin position="315"/>
        <end position="348"/>
    </location>
</feature>
<dbReference type="PANTHER" id="PTHR10099:SF1">
    <property type="entry name" value="PHOSPHORIBOSYLFORMYLGLYCINAMIDINE SYNTHASE"/>
    <property type="match status" value="1"/>
</dbReference>
<evidence type="ECO:0000259" key="31">
    <source>
        <dbReference type="Pfam" id="PF18076"/>
    </source>
</evidence>
<dbReference type="GO" id="GO:0051301">
    <property type="term" value="P:cell division"/>
    <property type="evidence" value="ECO:0007669"/>
    <property type="project" value="UniProtKB-KW"/>
</dbReference>
<dbReference type="InterPro" id="IPR036604">
    <property type="entry name" value="PurS-like_sf"/>
</dbReference>
<dbReference type="Pfam" id="PF02769">
    <property type="entry name" value="AIRS_C"/>
    <property type="match status" value="2"/>
</dbReference>
<evidence type="ECO:0000313" key="33">
    <source>
        <dbReference type="EMBL" id="KAG7316721.1"/>
    </source>
</evidence>
<gene>
    <name evidence="33" type="ORF">KOW79_020262</name>
</gene>
<dbReference type="SUPFAM" id="SSF56042">
    <property type="entry name" value="PurM C-terminal domain-like"/>
    <property type="match status" value="2"/>
</dbReference>
<keyword evidence="11" id="KW-0677">Repeat</keyword>
<evidence type="ECO:0000256" key="14">
    <source>
        <dbReference type="ARBA" id="ARBA00022776"/>
    </source>
</evidence>
<evidence type="ECO:0000256" key="15">
    <source>
        <dbReference type="ARBA" id="ARBA00022786"/>
    </source>
</evidence>
<dbReference type="SUPFAM" id="SSF48452">
    <property type="entry name" value="TPR-like"/>
    <property type="match status" value="2"/>
</dbReference>
<dbReference type="Pfam" id="PF13507">
    <property type="entry name" value="GATase_5"/>
    <property type="match status" value="1"/>
</dbReference>
<dbReference type="CDD" id="cd02203">
    <property type="entry name" value="PurL_repeat1"/>
    <property type="match status" value="1"/>
</dbReference>
<evidence type="ECO:0000256" key="26">
    <source>
        <dbReference type="ARBA" id="ARBA00082695"/>
    </source>
</evidence>
<dbReference type="SUPFAM" id="SSF82697">
    <property type="entry name" value="PurS-like"/>
    <property type="match status" value="1"/>
</dbReference>
<dbReference type="Gene3D" id="1.10.8.750">
    <property type="entry name" value="Phosphoribosylformylglycinamidine synthase, linker domain"/>
    <property type="match status" value="1"/>
</dbReference>
<dbReference type="InterPro" id="IPR029062">
    <property type="entry name" value="Class_I_gatase-like"/>
</dbReference>
<dbReference type="NCBIfam" id="TIGR01735">
    <property type="entry name" value="FGAM_synt"/>
    <property type="match status" value="1"/>
</dbReference>
<keyword evidence="8" id="KW-0436">Ligase</keyword>
<keyword evidence="20" id="KW-0131">Cell cycle</keyword>
<dbReference type="FunFam" id="3.90.650.10:FF:000014">
    <property type="entry name" value="Phosphoribosylformylglycinamidine synthase"/>
    <property type="match status" value="1"/>
</dbReference>
<comment type="similarity">
    <text evidence="4">In the N-terminal section; belongs to the FGAMS family.</text>
</comment>
<keyword evidence="34" id="KW-1185">Reference proteome</keyword>
<dbReference type="Gene3D" id="1.25.40.10">
    <property type="entry name" value="Tetratricopeptide repeat domain"/>
    <property type="match status" value="3"/>
</dbReference>
<evidence type="ECO:0000256" key="4">
    <source>
        <dbReference type="ARBA" id="ARBA00008608"/>
    </source>
</evidence>
<dbReference type="SUPFAM" id="SSF55326">
    <property type="entry name" value="PurM N-terminal domain-like"/>
    <property type="match status" value="2"/>
</dbReference>
<feature type="domain" description="Phosphoribosylformylglycinamidine synthase linker" evidence="30">
    <location>
        <begin position="839"/>
        <end position="887"/>
    </location>
</feature>
<reference evidence="33 34" key="1">
    <citation type="submission" date="2021-06" db="EMBL/GenBank/DDBJ databases">
        <title>Chromosome-level genome assembly of the red-tail catfish (Hemibagrus wyckioides).</title>
        <authorList>
            <person name="Shao F."/>
        </authorList>
    </citation>
    <scope>NUCLEOTIDE SEQUENCE [LARGE SCALE GENOMIC DNA]</scope>
    <source>
        <strain evidence="33">EC202008001</strain>
        <tissue evidence="33">Blood</tissue>
    </source>
</reference>
<comment type="similarity">
    <text evidence="24">Belongs to the APC8/CDC23 family.</text>
</comment>
<dbReference type="Pfam" id="PF22689">
    <property type="entry name" value="FGAR-AT_PurM_N-like"/>
    <property type="match status" value="1"/>
</dbReference>
<evidence type="ECO:0000256" key="2">
    <source>
        <dbReference type="ARBA" id="ARBA00004906"/>
    </source>
</evidence>
<keyword evidence="19" id="KW-0315">Glutamine amidotransferase</keyword>
<dbReference type="PANTHER" id="PTHR10099">
    <property type="entry name" value="PHOSPHORIBOSYLFORMYLGLYCINAMIDINE SYNTHASE"/>
    <property type="match status" value="1"/>
</dbReference>
<dbReference type="GO" id="GO:0005524">
    <property type="term" value="F:ATP binding"/>
    <property type="evidence" value="ECO:0007669"/>
    <property type="project" value="UniProtKB-KW"/>
</dbReference>
<dbReference type="FunFam" id="3.30.1330.10:FF:000010">
    <property type="entry name" value="Phosphoribosylformylglycinamidine synthase"/>
    <property type="match status" value="1"/>
</dbReference>
<accession>A0A9D3N4Z6</accession>
<dbReference type="SUPFAM" id="SSF52317">
    <property type="entry name" value="Class I glutamine amidotransferase-like"/>
    <property type="match status" value="1"/>
</dbReference>
<name>A0A9D3N4Z6_9TELE</name>
<dbReference type="Pfam" id="PF04049">
    <property type="entry name" value="ANAPC8"/>
    <property type="match status" value="1"/>
</dbReference>
<dbReference type="InterPro" id="IPR040707">
    <property type="entry name" value="FGAR-AT_N"/>
</dbReference>
<evidence type="ECO:0000256" key="9">
    <source>
        <dbReference type="ARBA" id="ARBA00022618"/>
    </source>
</evidence>
<dbReference type="FunFam" id="1.25.40.10:FF:000093">
    <property type="entry name" value="cell division cycle protein 23 homolog"/>
    <property type="match status" value="1"/>
</dbReference>
<evidence type="ECO:0000256" key="13">
    <source>
        <dbReference type="ARBA" id="ARBA00022755"/>
    </source>
</evidence>
<dbReference type="Gene3D" id="3.90.650.10">
    <property type="entry name" value="PurM-like C-terminal domain"/>
    <property type="match status" value="2"/>
</dbReference>
<dbReference type="Proteomes" id="UP000824219">
    <property type="component" value="Linkage Group LG25"/>
</dbReference>
<evidence type="ECO:0000256" key="21">
    <source>
        <dbReference type="ARBA" id="ARBA00029823"/>
    </source>
</evidence>
<evidence type="ECO:0000256" key="24">
    <source>
        <dbReference type="ARBA" id="ARBA00061138"/>
    </source>
</evidence>
<dbReference type="Pfam" id="PF18072">
    <property type="entry name" value="FGAR-AT_linker"/>
    <property type="match status" value="1"/>
</dbReference>
<protein>
    <recommendedName>
        <fullName evidence="25">Phosphoribosylformylglycinamidine synthase</fullName>
        <ecNumber evidence="5">6.3.5.3</ecNumber>
    </recommendedName>
    <alternativeName>
        <fullName evidence="26">Cyclosome subunit 8</fullName>
    </alternativeName>
    <alternativeName>
        <fullName evidence="22">Formylglycinamide ribonucleotide amidotransferase</fullName>
    </alternativeName>
    <alternativeName>
        <fullName evidence="21">Formylglycinamide ribotide amidotransferase</fullName>
    </alternativeName>
</protein>
<dbReference type="InterPro" id="IPR010073">
    <property type="entry name" value="PurL_large"/>
</dbReference>
<evidence type="ECO:0000256" key="1">
    <source>
        <dbReference type="ARBA" id="ARBA00004496"/>
    </source>
</evidence>
<evidence type="ECO:0000256" key="11">
    <source>
        <dbReference type="ARBA" id="ARBA00022737"/>
    </source>
</evidence>
<dbReference type="FunFam" id="3.90.650.10:FF:000008">
    <property type="entry name" value="Phosphoribosylformylglycinamidine synthase"/>
    <property type="match status" value="1"/>
</dbReference>
<feature type="domain" description="PurM-like C-terminal" evidence="28">
    <location>
        <begin position="1510"/>
        <end position="1629"/>
    </location>
</feature>
<dbReference type="CDD" id="cd01740">
    <property type="entry name" value="GATase1_FGAR_AT"/>
    <property type="match status" value="1"/>
</dbReference>
<evidence type="ECO:0000256" key="20">
    <source>
        <dbReference type="ARBA" id="ARBA00023306"/>
    </source>
</evidence>
<dbReference type="SUPFAM" id="SSF81901">
    <property type="entry name" value="HCP-like"/>
    <property type="match status" value="1"/>
</dbReference>
<feature type="repeat" description="TPR" evidence="27">
    <location>
        <begin position="349"/>
        <end position="382"/>
    </location>
</feature>
<dbReference type="Pfam" id="PF18076">
    <property type="entry name" value="FGAR-AT_N"/>
    <property type="match status" value="1"/>
</dbReference>
<evidence type="ECO:0000259" key="32">
    <source>
        <dbReference type="Pfam" id="PF22689"/>
    </source>
</evidence>
<feature type="domain" description="PurM-like C-terminal" evidence="28">
    <location>
        <begin position="1100"/>
        <end position="1256"/>
    </location>
</feature>
<dbReference type="Gene3D" id="3.40.50.880">
    <property type="match status" value="1"/>
</dbReference>
<dbReference type="CDD" id="cd02204">
    <property type="entry name" value="PurL_repeat2"/>
    <property type="match status" value="1"/>
</dbReference>
<keyword evidence="12" id="KW-0547">Nucleotide-binding</keyword>
<evidence type="ECO:0000256" key="6">
    <source>
        <dbReference type="ARBA" id="ARBA00022490"/>
    </source>
</evidence>
<dbReference type="GO" id="GO:0004642">
    <property type="term" value="F:phosphoribosylformylglycinamidine synthase activity"/>
    <property type="evidence" value="ECO:0007669"/>
    <property type="project" value="UniProtKB-EC"/>
</dbReference>
<evidence type="ECO:0000256" key="12">
    <source>
        <dbReference type="ARBA" id="ARBA00022741"/>
    </source>
</evidence>
<evidence type="ECO:0000256" key="18">
    <source>
        <dbReference type="ARBA" id="ARBA00022842"/>
    </source>
</evidence>
<evidence type="ECO:0000259" key="28">
    <source>
        <dbReference type="Pfam" id="PF02769"/>
    </source>
</evidence>
<evidence type="ECO:0000256" key="25">
    <source>
        <dbReference type="ARBA" id="ARBA00071729"/>
    </source>
</evidence>
<keyword evidence="6" id="KW-0963">Cytoplasm</keyword>
<dbReference type="GO" id="GO:0005737">
    <property type="term" value="C:cytoplasm"/>
    <property type="evidence" value="ECO:0007669"/>
    <property type="project" value="UniProtKB-SubCell"/>
</dbReference>
<evidence type="ECO:0000256" key="10">
    <source>
        <dbReference type="ARBA" id="ARBA00022723"/>
    </source>
</evidence>
<keyword evidence="17" id="KW-0067">ATP-binding</keyword>
<keyword evidence="16 27" id="KW-0802">TPR repeat</keyword>
<evidence type="ECO:0000259" key="30">
    <source>
        <dbReference type="Pfam" id="PF18072"/>
    </source>
</evidence>
<evidence type="ECO:0000256" key="3">
    <source>
        <dbReference type="ARBA" id="ARBA00004920"/>
    </source>
</evidence>
<keyword evidence="15" id="KW-0833">Ubl conjugation pathway</keyword>
<feature type="domain" description="Cdc23" evidence="29">
    <location>
        <begin position="15"/>
        <end position="254"/>
    </location>
</feature>
<dbReference type="EC" id="6.3.5.3" evidence="5"/>
<comment type="function">
    <text evidence="23">Phosphoribosylformylglycinamidine synthase involved in the purines biosynthetic pathway. Catalyzes the ATP-dependent conversion of formylglycinamide ribonucleotide (FGAR) and glutamine to yield formylglycinamidine ribonucleotide (FGAM) and glutamate.</text>
</comment>
<dbReference type="SMART" id="SM00028">
    <property type="entry name" value="TPR"/>
    <property type="match status" value="7"/>
</dbReference>
<comment type="pathway">
    <text evidence="3">Purine metabolism; IMP biosynthesis via de novo pathway; 5-amino-1-(5-phospho-D-ribosyl)imidazole from N(2)-formyl-N(1)-(5-phospho-D-ribosyl)glycinamide: step 1/2.</text>
</comment>
<dbReference type="InterPro" id="IPR041609">
    <property type="entry name" value="PurL_linker"/>
</dbReference>
<organism evidence="33 34">
    <name type="scientific">Hemibagrus wyckioides</name>
    <dbReference type="NCBI Taxonomy" id="337641"/>
    <lineage>
        <taxon>Eukaryota</taxon>
        <taxon>Metazoa</taxon>
        <taxon>Chordata</taxon>
        <taxon>Craniata</taxon>
        <taxon>Vertebrata</taxon>
        <taxon>Euteleostomi</taxon>
        <taxon>Actinopterygii</taxon>
        <taxon>Neopterygii</taxon>
        <taxon>Teleostei</taxon>
        <taxon>Ostariophysi</taxon>
        <taxon>Siluriformes</taxon>
        <taxon>Bagridae</taxon>
        <taxon>Hemibagrus</taxon>
    </lineage>
</organism>
<keyword evidence="14" id="KW-0498">Mitosis</keyword>
<feature type="domain" description="Phosphoribosylformylglycinamidine synthase N-terminal" evidence="31">
    <location>
        <begin position="726"/>
        <end position="812"/>
    </location>
</feature>
<dbReference type="InterPro" id="IPR019734">
    <property type="entry name" value="TPR_rpt"/>
</dbReference>
<dbReference type="PROSITE" id="PS50005">
    <property type="entry name" value="TPR"/>
    <property type="match status" value="3"/>
</dbReference>
<keyword evidence="9" id="KW-0132">Cell division</keyword>